<evidence type="ECO:0000313" key="2">
    <source>
        <dbReference type="Proteomes" id="UP001501407"/>
    </source>
</evidence>
<proteinExistence type="predicted"/>
<keyword evidence="2" id="KW-1185">Reference proteome</keyword>
<organism evidence="1 2">
    <name type="scientific">Microbacterium yannicii</name>
    <dbReference type="NCBI Taxonomy" id="671622"/>
    <lineage>
        <taxon>Bacteria</taxon>
        <taxon>Bacillati</taxon>
        <taxon>Actinomycetota</taxon>
        <taxon>Actinomycetes</taxon>
        <taxon>Micrococcales</taxon>
        <taxon>Microbacteriaceae</taxon>
        <taxon>Microbacterium</taxon>
    </lineage>
</organism>
<evidence type="ECO:0000313" key="1">
    <source>
        <dbReference type="EMBL" id="GAA5100561.1"/>
    </source>
</evidence>
<comment type="caution">
    <text evidence="1">The sequence shown here is derived from an EMBL/GenBank/DDBJ whole genome shotgun (WGS) entry which is preliminary data.</text>
</comment>
<dbReference type="Proteomes" id="UP001501407">
    <property type="component" value="Unassembled WGS sequence"/>
</dbReference>
<dbReference type="EMBL" id="BAABKZ010000005">
    <property type="protein sequence ID" value="GAA5100561.1"/>
    <property type="molecule type" value="Genomic_DNA"/>
</dbReference>
<gene>
    <name evidence="1" type="ORF">GCM10025760_38100</name>
</gene>
<accession>A0ABP9MUZ0</accession>
<reference evidence="2" key="1">
    <citation type="journal article" date="2019" name="Int. J. Syst. Evol. Microbiol.">
        <title>The Global Catalogue of Microorganisms (GCM) 10K type strain sequencing project: providing services to taxonomists for standard genome sequencing and annotation.</title>
        <authorList>
            <consortium name="The Broad Institute Genomics Platform"/>
            <consortium name="The Broad Institute Genome Sequencing Center for Infectious Disease"/>
            <person name="Wu L."/>
            <person name="Ma J."/>
        </authorList>
    </citation>
    <scope>NUCLEOTIDE SEQUENCE [LARGE SCALE GENOMIC DNA]</scope>
    <source>
        <strain evidence="2">JCM 18959</strain>
    </source>
</reference>
<protein>
    <submittedName>
        <fullName evidence="1">Uncharacterized protein</fullName>
    </submittedName>
</protein>
<name>A0ABP9MUZ0_9MICO</name>
<sequence>MAVMLRALDSEEPPPPHAYRVPWRVEEIYGRHPLITNDSRFALDVVRVFVDAGASSTTEHWGLMPPGDTAELCLCEADPGSAIVTIAWLRPEDGEQYLWRFAM</sequence>